<dbReference type="PANTHER" id="PTHR23163">
    <property type="entry name" value="RING FINGER PROTEIN-RELATED"/>
    <property type="match status" value="1"/>
</dbReference>
<comment type="pathway">
    <text evidence="6">Protein modification; protein ubiquitination.</text>
</comment>
<keyword evidence="5 6" id="KW-0539">Nucleus</keyword>
<dbReference type="GO" id="GO:0061630">
    <property type="term" value="F:ubiquitin protein ligase activity"/>
    <property type="evidence" value="ECO:0007669"/>
    <property type="project" value="UniProtKB-EC"/>
</dbReference>
<evidence type="ECO:0000256" key="5">
    <source>
        <dbReference type="ARBA" id="ARBA00023242"/>
    </source>
</evidence>
<feature type="domain" description="BRE1A/B-like" evidence="9">
    <location>
        <begin position="361"/>
        <end position="505"/>
    </location>
</feature>
<keyword evidence="6" id="KW-0156">Chromatin regulator</keyword>
<dbReference type="Proteomes" id="UP000728032">
    <property type="component" value="Unassembled WGS sequence"/>
</dbReference>
<dbReference type="EMBL" id="CAJPVJ010016892">
    <property type="protein sequence ID" value="CAG2176398.1"/>
    <property type="molecule type" value="Genomic_DNA"/>
</dbReference>
<proteinExistence type="inferred from homology"/>
<feature type="non-terminal residue" evidence="10">
    <location>
        <position position="930"/>
    </location>
</feature>
<feature type="compositionally biased region" description="Low complexity" evidence="8">
    <location>
        <begin position="280"/>
        <end position="291"/>
    </location>
</feature>
<protein>
    <recommendedName>
        <fullName evidence="6">E3 ubiquitin protein ligase</fullName>
        <ecNumber evidence="6">2.3.2.27</ecNumber>
    </recommendedName>
</protein>
<dbReference type="GO" id="GO:0033503">
    <property type="term" value="C:HULC complex"/>
    <property type="evidence" value="ECO:0007669"/>
    <property type="project" value="TreeGrafter"/>
</dbReference>
<dbReference type="EC" id="2.3.2.27" evidence="6"/>
<evidence type="ECO:0000259" key="9">
    <source>
        <dbReference type="Pfam" id="PF26052"/>
    </source>
</evidence>
<dbReference type="Pfam" id="PF26052">
    <property type="entry name" value="BRE1B"/>
    <property type="match status" value="1"/>
</dbReference>
<gene>
    <name evidence="10" type="ORF">ONB1V03_LOCUS15832</name>
</gene>
<keyword evidence="11" id="KW-1185">Reference proteome</keyword>
<dbReference type="GO" id="GO:0008270">
    <property type="term" value="F:zinc ion binding"/>
    <property type="evidence" value="ECO:0007669"/>
    <property type="project" value="UniProtKB-KW"/>
</dbReference>
<reference evidence="10" key="1">
    <citation type="submission" date="2020-11" db="EMBL/GenBank/DDBJ databases">
        <authorList>
            <person name="Tran Van P."/>
        </authorList>
    </citation>
    <scope>NUCLEOTIDE SEQUENCE</scope>
</reference>
<dbReference type="InterPro" id="IPR013956">
    <property type="entry name" value="E3_ubiquit_lig_Bre1"/>
</dbReference>
<dbReference type="GO" id="GO:0016567">
    <property type="term" value="P:protein ubiquitination"/>
    <property type="evidence" value="ECO:0007669"/>
    <property type="project" value="UniProtKB-UniRule"/>
</dbReference>
<feature type="coiled-coil region" evidence="7">
    <location>
        <begin position="225"/>
        <end position="280"/>
    </location>
</feature>
<comment type="catalytic activity">
    <reaction evidence="6">
        <text>S-ubiquitinyl-[E2 ubiquitin-conjugating enzyme]-L-cysteine + [acceptor protein]-L-lysine = [E2 ubiquitin-conjugating enzyme]-L-cysteine + N(6)-ubiquitinyl-[acceptor protein]-L-lysine.</text>
        <dbReference type="EC" id="2.3.2.27"/>
    </reaction>
</comment>
<evidence type="ECO:0000256" key="2">
    <source>
        <dbReference type="ARBA" id="ARBA00022723"/>
    </source>
</evidence>
<name>A0A7R9MFR8_9ACAR</name>
<feature type="compositionally biased region" description="Low complexity" evidence="8">
    <location>
        <begin position="575"/>
        <end position="589"/>
    </location>
</feature>
<keyword evidence="4 6" id="KW-0862">Zinc</keyword>
<evidence type="ECO:0000256" key="3">
    <source>
        <dbReference type="ARBA" id="ARBA00022771"/>
    </source>
</evidence>
<feature type="compositionally biased region" description="Basic and acidic residues" evidence="8">
    <location>
        <begin position="502"/>
        <end position="521"/>
    </location>
</feature>
<evidence type="ECO:0000256" key="8">
    <source>
        <dbReference type="SAM" id="MobiDB-lite"/>
    </source>
</evidence>
<feature type="non-terminal residue" evidence="10">
    <location>
        <position position="1"/>
    </location>
</feature>
<feature type="region of interest" description="Disordered" evidence="8">
    <location>
        <begin position="280"/>
        <end position="316"/>
    </location>
</feature>
<dbReference type="UniPathway" id="UPA00143"/>
<evidence type="ECO:0000313" key="10">
    <source>
        <dbReference type="EMBL" id="CAD7659236.1"/>
    </source>
</evidence>
<evidence type="ECO:0000256" key="1">
    <source>
        <dbReference type="ARBA" id="ARBA00004123"/>
    </source>
</evidence>
<evidence type="ECO:0000256" key="7">
    <source>
        <dbReference type="SAM" id="Coils"/>
    </source>
</evidence>
<dbReference type="InterPro" id="IPR058642">
    <property type="entry name" value="BRE1A/B-like_dom"/>
</dbReference>
<feature type="compositionally biased region" description="Basic residues" evidence="8">
    <location>
        <begin position="597"/>
        <end position="612"/>
    </location>
</feature>
<feature type="region of interest" description="Disordered" evidence="8">
    <location>
        <begin position="1"/>
        <end position="30"/>
    </location>
</feature>
<evidence type="ECO:0000313" key="11">
    <source>
        <dbReference type="Proteomes" id="UP000728032"/>
    </source>
</evidence>
<sequence>SSSTDSSNSSSSNACTHGSSAPPKKRQRVVAEQPRLVVTSYEELDIGVLRYQNRRLAERLQQRQRLEADLKARIEQLEKKQTNDEVITYVINRYWNQLNEDLRVLLLRFDAETSDETENKNENEETTSFLRQLSNWDKEEMDENLKQRVQVSTRAVAKVLQAFDRIVQRNAKIMLALKGDDSDGPPPDLNESVKKANIELTNENKSLNCLVTSLHEKHHTMGLELTEMKDKLEMSETQIDELKNRIDDMEFELNRTRIREQRLEDHLYEAREKLRDLQNSNQNNANSNANNGEDQKPVVSASSAPTDAVSHSKLEDLKRDLEEQRDLANTRLTELELLNKDHKETLKLVEKYKMDLQCIPEAVIVDTAEYKCLQSHFSVLYNESMQLKTQLEESRTQLTNAKNTHLRQIEHMESEELTMQKRLRTELMQLEDSLSQVRKEYEMLRLEFEQNLAANEQTGPINREMRHLITSLQNHNQQLKGENARLKKKLKESTHEITKLKHTLDIRENTPKEEKAKEKETNSVSNTDVKTESKPVVGSDSTTTVVKDEPLIKDELETIEVKKEKSDTKPANIGSQSTSTTPIQSTSQTHHLGGHPIAHHTSHHKHHHSQHVVKKEQQIDSDQSLSESLGEVKTERKSESDLYRENRELKGQLKNAMQAQRELKLLLDMFKSVDKEKRDKSQLMANEKKAKIEIEELRKQLNKMQETERRDRRKLVDEDVVRKLNKYEEMVQQMQKSLAVQKQEEEALLNEMEVTGQAFEDMQEQNLRLIQQLREKDDANFKLMSERIKSNQIHKLLKEEKEMLTEQVISLQAQVEAQNQVVRKLEDKERLLQNNLSTIEKELSLRQQAMEMHKRKAIESTQSAADLKLHLEKYLAQVKEAQSTVAEKTSAWQHEFFKTQRLHEEVQLYKRKYERAKKFELATTADEVLQ</sequence>
<dbReference type="AlphaFoldDB" id="A0A7R9MFR8"/>
<feature type="compositionally biased region" description="Low complexity" evidence="8">
    <location>
        <begin position="1"/>
        <end position="21"/>
    </location>
</feature>
<keyword evidence="2 6" id="KW-0479">Metal-binding</keyword>
<dbReference type="PANTHER" id="PTHR23163:SF0">
    <property type="entry name" value="E3 UBIQUITIN-PROTEIN LIGASE BRE1"/>
    <property type="match status" value="1"/>
</dbReference>
<dbReference type="GO" id="GO:0006325">
    <property type="term" value="P:chromatin organization"/>
    <property type="evidence" value="ECO:0007669"/>
    <property type="project" value="UniProtKB-KW"/>
</dbReference>
<feature type="compositionally biased region" description="Basic and acidic residues" evidence="8">
    <location>
        <begin position="546"/>
        <end position="568"/>
    </location>
</feature>
<keyword evidence="6" id="KW-0808">Transferase</keyword>
<comment type="similarity">
    <text evidence="6">Belongs to the BRE1 family.</text>
</comment>
<evidence type="ECO:0000256" key="6">
    <source>
        <dbReference type="RuleBase" id="RU365038"/>
    </source>
</evidence>
<keyword evidence="3 6" id="KW-0863">Zinc-finger</keyword>
<keyword evidence="6 7" id="KW-0175">Coiled coil</keyword>
<dbReference type="GO" id="GO:0005634">
    <property type="term" value="C:nucleus"/>
    <property type="evidence" value="ECO:0007669"/>
    <property type="project" value="UniProtKB-SubCell"/>
</dbReference>
<dbReference type="OrthoDB" id="10266039at2759"/>
<comment type="subcellular location">
    <subcellularLocation>
        <location evidence="1 6">Nucleus</location>
    </subcellularLocation>
</comment>
<feature type="compositionally biased region" description="Basic and acidic residues" evidence="8">
    <location>
        <begin position="630"/>
        <end position="643"/>
    </location>
</feature>
<keyword evidence="6" id="KW-0833">Ubl conjugation pathway</keyword>
<accession>A0A7R9MFR8</accession>
<feature type="region of interest" description="Disordered" evidence="8">
    <location>
        <begin position="502"/>
        <end position="643"/>
    </location>
</feature>
<evidence type="ECO:0000256" key="4">
    <source>
        <dbReference type="ARBA" id="ARBA00022833"/>
    </source>
</evidence>
<dbReference type="EMBL" id="OC931717">
    <property type="protein sequence ID" value="CAD7659236.1"/>
    <property type="molecule type" value="Genomic_DNA"/>
</dbReference>
<organism evidence="10">
    <name type="scientific">Oppiella nova</name>
    <dbReference type="NCBI Taxonomy" id="334625"/>
    <lineage>
        <taxon>Eukaryota</taxon>
        <taxon>Metazoa</taxon>
        <taxon>Ecdysozoa</taxon>
        <taxon>Arthropoda</taxon>
        <taxon>Chelicerata</taxon>
        <taxon>Arachnida</taxon>
        <taxon>Acari</taxon>
        <taxon>Acariformes</taxon>
        <taxon>Sarcoptiformes</taxon>
        <taxon>Oribatida</taxon>
        <taxon>Brachypylina</taxon>
        <taxon>Oppioidea</taxon>
        <taxon>Oppiidae</taxon>
        <taxon>Oppiella</taxon>
    </lineage>
</organism>